<dbReference type="AlphaFoldDB" id="A0A6G0XEW9"/>
<protein>
    <submittedName>
        <fullName evidence="2">Uncharacterized protein</fullName>
    </submittedName>
</protein>
<evidence type="ECO:0000256" key="1">
    <source>
        <dbReference type="SAM" id="MobiDB-lite"/>
    </source>
</evidence>
<dbReference type="VEuPathDB" id="FungiDB:AeMF1_017566"/>
<evidence type="ECO:0000313" key="3">
    <source>
        <dbReference type="Proteomes" id="UP000481153"/>
    </source>
</evidence>
<dbReference type="EMBL" id="VJMJ01000070">
    <property type="protein sequence ID" value="KAF0738803.1"/>
    <property type="molecule type" value="Genomic_DNA"/>
</dbReference>
<evidence type="ECO:0000313" key="2">
    <source>
        <dbReference type="EMBL" id="KAF0738803.1"/>
    </source>
</evidence>
<sequence length="326" mass="36650">MDPARLSRYIDSPSCYNFDGKVRPQTHGGSIQRSWNGENADTTPFSRLDKRGKVVLLENDNIHSTVLGTTPLHNPNVRVRCLETEILENAGPSQANMSLVLKAQEAVQNNTLVSTAQVGYARNASAGLQEGIMTPAQRRERLQFETTSQNANAIKKKSELKERRLIQLMQHQYPCGVLGLDGPNNPESVVFAASAQRIEKQRIHKERQHEAHKNSLLRNTSVIPALGYSYLEHDTSVKPPQVTKVCQEKIKLSGTHLATHNRIFNETPPVWHPERAQHLRDEGQAGRSYDIVNKGRIEYFAPSIPEKNHPRQAHPSISIHSMYKLS</sequence>
<feature type="region of interest" description="Disordered" evidence="1">
    <location>
        <begin position="305"/>
        <end position="326"/>
    </location>
</feature>
<name>A0A6G0XEW9_9STRA</name>
<organism evidence="2 3">
    <name type="scientific">Aphanomyces euteiches</name>
    <dbReference type="NCBI Taxonomy" id="100861"/>
    <lineage>
        <taxon>Eukaryota</taxon>
        <taxon>Sar</taxon>
        <taxon>Stramenopiles</taxon>
        <taxon>Oomycota</taxon>
        <taxon>Saprolegniomycetes</taxon>
        <taxon>Saprolegniales</taxon>
        <taxon>Verrucalvaceae</taxon>
        <taxon>Aphanomyces</taxon>
    </lineage>
</organism>
<dbReference type="Proteomes" id="UP000481153">
    <property type="component" value="Unassembled WGS sequence"/>
</dbReference>
<reference evidence="2 3" key="1">
    <citation type="submission" date="2019-07" db="EMBL/GenBank/DDBJ databases">
        <title>Genomics analysis of Aphanomyces spp. identifies a new class of oomycete effector associated with host adaptation.</title>
        <authorList>
            <person name="Gaulin E."/>
        </authorList>
    </citation>
    <scope>NUCLEOTIDE SEQUENCE [LARGE SCALE GENOMIC DNA]</scope>
    <source>
        <strain evidence="2 3">ATCC 201684</strain>
    </source>
</reference>
<accession>A0A6G0XEW9</accession>
<comment type="caution">
    <text evidence="2">The sequence shown here is derived from an EMBL/GenBank/DDBJ whole genome shotgun (WGS) entry which is preliminary data.</text>
</comment>
<keyword evidence="3" id="KW-1185">Reference proteome</keyword>
<gene>
    <name evidence="2" type="ORF">Ae201684_005415</name>
</gene>
<proteinExistence type="predicted"/>